<gene>
    <name evidence="14" type="ORF">Clacol_006098</name>
</gene>
<feature type="active site" description="Charge relay system" evidence="12">
    <location>
        <position position="269"/>
    </location>
</feature>
<dbReference type="InterPro" id="IPR015366">
    <property type="entry name" value="S53_propep"/>
</dbReference>
<dbReference type="GO" id="GO:0006508">
    <property type="term" value="P:proteolysis"/>
    <property type="evidence" value="ECO:0007669"/>
    <property type="project" value="UniProtKB-KW"/>
</dbReference>
<evidence type="ECO:0000256" key="5">
    <source>
        <dbReference type="ARBA" id="ARBA00012462"/>
    </source>
</evidence>
<comment type="caution">
    <text evidence="14">The sequence shown here is derived from an EMBL/GenBank/DDBJ whole genome shotgun (WGS) entry which is preliminary data.</text>
</comment>
<dbReference type="SUPFAM" id="SSF54897">
    <property type="entry name" value="Protease propeptides/inhibitors"/>
    <property type="match status" value="1"/>
</dbReference>
<comment type="caution">
    <text evidence="12">Lacks conserved residue(s) required for the propagation of feature annotation.</text>
</comment>
<dbReference type="GO" id="GO:0005576">
    <property type="term" value="C:extracellular region"/>
    <property type="evidence" value="ECO:0007669"/>
    <property type="project" value="UniProtKB-SubCell"/>
</dbReference>
<evidence type="ECO:0000256" key="10">
    <source>
        <dbReference type="ARBA" id="ARBA00022837"/>
    </source>
</evidence>
<keyword evidence="11" id="KW-0865">Zymogen</keyword>
<proteinExistence type="predicted"/>
<keyword evidence="15" id="KW-1185">Reference proteome</keyword>
<dbReference type="CDD" id="cd11377">
    <property type="entry name" value="Pro-peptidase_S53"/>
    <property type="match status" value="1"/>
</dbReference>
<dbReference type="EMBL" id="BPWL01000007">
    <property type="protein sequence ID" value="GJJ11860.1"/>
    <property type="molecule type" value="Genomic_DNA"/>
</dbReference>
<evidence type="ECO:0000256" key="8">
    <source>
        <dbReference type="ARBA" id="ARBA00022801"/>
    </source>
</evidence>
<evidence type="ECO:0000256" key="1">
    <source>
        <dbReference type="ARBA" id="ARBA00001910"/>
    </source>
</evidence>
<keyword evidence="7" id="KW-0479">Metal-binding</keyword>
<dbReference type="InterPro" id="IPR050819">
    <property type="entry name" value="Tripeptidyl-peptidase_I"/>
</dbReference>
<keyword evidence="8 12" id="KW-0378">Hydrolase</keyword>
<organism evidence="14 15">
    <name type="scientific">Clathrus columnatus</name>
    <dbReference type="NCBI Taxonomy" id="1419009"/>
    <lineage>
        <taxon>Eukaryota</taxon>
        <taxon>Fungi</taxon>
        <taxon>Dikarya</taxon>
        <taxon>Basidiomycota</taxon>
        <taxon>Agaricomycotina</taxon>
        <taxon>Agaricomycetes</taxon>
        <taxon>Phallomycetidae</taxon>
        <taxon>Phallales</taxon>
        <taxon>Clathraceae</taxon>
        <taxon>Clathrus</taxon>
    </lineage>
</organism>
<dbReference type="GO" id="GO:0046872">
    <property type="term" value="F:metal ion binding"/>
    <property type="evidence" value="ECO:0007669"/>
    <property type="project" value="UniProtKB-KW"/>
</dbReference>
<dbReference type="Pfam" id="PF00082">
    <property type="entry name" value="Peptidase_S8"/>
    <property type="match status" value="1"/>
</dbReference>
<dbReference type="GO" id="GO:0004252">
    <property type="term" value="F:serine-type endopeptidase activity"/>
    <property type="evidence" value="ECO:0007669"/>
    <property type="project" value="UniProtKB-UniRule"/>
</dbReference>
<dbReference type="CDD" id="cd04056">
    <property type="entry name" value="Peptidases_S53"/>
    <property type="match status" value="1"/>
</dbReference>
<evidence type="ECO:0000259" key="13">
    <source>
        <dbReference type="PROSITE" id="PS51695"/>
    </source>
</evidence>
<dbReference type="InterPro" id="IPR000209">
    <property type="entry name" value="Peptidase_S8/S53_dom"/>
</dbReference>
<comment type="cofactor">
    <cofactor evidence="2">
        <name>Ca(2+)</name>
        <dbReference type="ChEBI" id="CHEBI:29108"/>
    </cofactor>
</comment>
<evidence type="ECO:0000256" key="4">
    <source>
        <dbReference type="ARBA" id="ARBA00004239"/>
    </source>
</evidence>
<evidence type="ECO:0000256" key="9">
    <source>
        <dbReference type="ARBA" id="ARBA00022825"/>
    </source>
</evidence>
<dbReference type="Gene3D" id="3.40.50.200">
    <property type="entry name" value="Peptidase S8/S53 domain"/>
    <property type="match status" value="1"/>
</dbReference>
<keyword evidence="6 12" id="KW-0645">Protease</keyword>
<name>A0AAV5AIT4_9AGAM</name>
<dbReference type="EC" id="3.4.14.10" evidence="5"/>
<evidence type="ECO:0000256" key="6">
    <source>
        <dbReference type="ARBA" id="ARBA00022670"/>
    </source>
</evidence>
<dbReference type="InterPro" id="IPR030400">
    <property type="entry name" value="Sedolisin_dom"/>
</dbReference>
<dbReference type="SUPFAM" id="SSF52743">
    <property type="entry name" value="Subtilisin-like"/>
    <property type="match status" value="1"/>
</dbReference>
<dbReference type="GO" id="GO:0008240">
    <property type="term" value="F:tripeptidyl-peptidase activity"/>
    <property type="evidence" value="ECO:0007669"/>
    <property type="project" value="UniProtKB-EC"/>
</dbReference>
<accession>A0AAV5AIT4</accession>
<comment type="catalytic activity">
    <reaction evidence="1">
        <text>Release of an N-terminal tripeptide from a polypeptide.</text>
        <dbReference type="EC" id="3.4.14.10"/>
    </reaction>
</comment>
<feature type="domain" description="Peptidase S53" evidence="13">
    <location>
        <begin position="194"/>
        <end position="546"/>
    </location>
</feature>
<dbReference type="InterPro" id="IPR036852">
    <property type="entry name" value="Peptidase_S8/S53_dom_sf"/>
</dbReference>
<feature type="active site" description="Charge relay system" evidence="12">
    <location>
        <position position="467"/>
    </location>
</feature>
<keyword evidence="10" id="KW-0106">Calcium</keyword>
<dbReference type="PROSITE" id="PS00138">
    <property type="entry name" value="SUBTILASE_SER"/>
    <property type="match status" value="1"/>
</dbReference>
<evidence type="ECO:0000256" key="3">
    <source>
        <dbReference type="ARBA" id="ARBA00002451"/>
    </source>
</evidence>
<evidence type="ECO:0000256" key="11">
    <source>
        <dbReference type="ARBA" id="ARBA00023145"/>
    </source>
</evidence>
<sequence>MTAFSEQLVVHRQLDTIPDGYIQVGRANPEQTIKLSIGLASNNNTGLTKRLYEVSMPNSTKYGQYLTKEEVDDHLRPKANTTKAFNQWMSRHGIKPNSTSSSGNHFAIELTVSKAEKLLNTTFHNFNHTSSNQSLIRTKEYSVPSSLHQDILLLQPTTHIPPEPHPRRRNRPRASAVIPSNTTIRRQQPTCQQAVEVPCVQGQYGIPADVQTTDQVGILSFNNQAVQGVSLAKYMGQFRDDISLGSVDVQVISVDGGDNPDPQTHDTTEANLDVQMVLGLVPSARVKVITTASTHADFILNGLDAFNSVLSQSNPPSVITSSYGADESTVNPDSAKAVCEVIKALGARGVTVITSSGDGGVAGDTGGPCTTFNVDFPSSCPWTLSIGATNLRSGTEIGADFSTGGFSRIFAMEDFQVNTFINFQQQMGNTYAGLYNEKGSMVPVLSMVGVVLVAYDQGGFLLADGTSASAPITAAAITALNQIRTSRGEPRLGFASPFMYLNPDVFNDITQGSNPGCNTNGFPAIPAWDPVTGLGSINYPKFAAKL</sequence>
<reference evidence="14" key="1">
    <citation type="submission" date="2021-10" db="EMBL/GenBank/DDBJ databases">
        <title>De novo Genome Assembly of Clathrus columnatus (Basidiomycota, Fungi) Using Illumina and Nanopore Sequence Data.</title>
        <authorList>
            <person name="Ogiso-Tanaka E."/>
            <person name="Itagaki H."/>
            <person name="Hosoya T."/>
            <person name="Hosaka K."/>
        </authorList>
    </citation>
    <scope>NUCLEOTIDE SEQUENCE</scope>
    <source>
        <strain evidence="14">MO-923</strain>
    </source>
</reference>
<dbReference type="PANTHER" id="PTHR14218:SF15">
    <property type="entry name" value="TRIPEPTIDYL-PEPTIDASE 1"/>
    <property type="match status" value="1"/>
</dbReference>
<dbReference type="PROSITE" id="PS51695">
    <property type="entry name" value="SEDOLISIN"/>
    <property type="match status" value="1"/>
</dbReference>
<evidence type="ECO:0000313" key="14">
    <source>
        <dbReference type="EMBL" id="GJJ11860.1"/>
    </source>
</evidence>
<dbReference type="SMART" id="SM00944">
    <property type="entry name" value="Pro-kuma_activ"/>
    <property type="match status" value="1"/>
</dbReference>
<dbReference type="InterPro" id="IPR023828">
    <property type="entry name" value="Peptidase_S8_Ser-AS"/>
</dbReference>
<comment type="subcellular location">
    <subcellularLocation>
        <location evidence="4">Secreted</location>
        <location evidence="4">Extracellular space</location>
    </subcellularLocation>
</comment>
<evidence type="ECO:0000256" key="7">
    <source>
        <dbReference type="ARBA" id="ARBA00022723"/>
    </source>
</evidence>
<dbReference type="Pfam" id="PF09286">
    <property type="entry name" value="Pro-kuma_activ"/>
    <property type="match status" value="1"/>
</dbReference>
<dbReference type="Proteomes" id="UP001050691">
    <property type="component" value="Unassembled WGS sequence"/>
</dbReference>
<feature type="active site" description="Charge relay system" evidence="12">
    <location>
        <position position="273"/>
    </location>
</feature>
<evidence type="ECO:0000256" key="2">
    <source>
        <dbReference type="ARBA" id="ARBA00001913"/>
    </source>
</evidence>
<dbReference type="PANTHER" id="PTHR14218">
    <property type="entry name" value="PROTEASE S8 TRIPEPTIDYL PEPTIDASE I CLN2"/>
    <property type="match status" value="1"/>
</dbReference>
<evidence type="ECO:0000313" key="15">
    <source>
        <dbReference type="Proteomes" id="UP001050691"/>
    </source>
</evidence>
<evidence type="ECO:0000256" key="12">
    <source>
        <dbReference type="PROSITE-ProRule" id="PRU01032"/>
    </source>
</evidence>
<keyword evidence="9 12" id="KW-0720">Serine protease</keyword>
<comment type="function">
    <text evidence="3">Secreted tripeptidyl-peptidase which degrades proteins at acidic pHs and is involved in virulence.</text>
</comment>
<protein>
    <recommendedName>
        <fullName evidence="5">tripeptidyl-peptidase II</fullName>
        <ecNumber evidence="5">3.4.14.10</ecNumber>
    </recommendedName>
</protein>
<dbReference type="AlphaFoldDB" id="A0AAV5AIT4"/>